<dbReference type="PROSITE" id="PS00763">
    <property type="entry name" value="GLUTATHIONE_PEROXID_2"/>
    <property type="match status" value="1"/>
</dbReference>
<evidence type="ECO:0000256" key="1">
    <source>
        <dbReference type="ARBA" id="ARBA00006926"/>
    </source>
</evidence>
<evidence type="ECO:0000256" key="3">
    <source>
        <dbReference type="ARBA" id="ARBA00023002"/>
    </source>
</evidence>
<dbReference type="PROSITE" id="PS51352">
    <property type="entry name" value="THIOREDOXIN_2"/>
    <property type="match status" value="1"/>
</dbReference>
<gene>
    <name evidence="6" type="ORF">CN611_24460</name>
</gene>
<sequence length="160" mass="17722">MTVYDFSAKAITGEAKSLKDYEGKALLIVNVASKCGFTPQYKGLQEIYDKYKDQGLEILGFPCNQFGGQEPGTEADITSFCELNYGVNFPMFAKIDVKGDKAHPLYTYMTEQAPGLLGMKAVKWNFTKFLIGKDGKVVGRFAPQTKPVDLEVEIEKVLGE</sequence>
<keyword evidence="2 4" id="KW-0575">Peroxidase</keyword>
<evidence type="ECO:0000313" key="6">
    <source>
        <dbReference type="EMBL" id="PEM49802.1"/>
    </source>
</evidence>
<comment type="caution">
    <text evidence="6">The sequence shown here is derived from an EMBL/GenBank/DDBJ whole genome shotgun (WGS) entry which is preliminary data.</text>
</comment>
<dbReference type="PROSITE" id="PS00460">
    <property type="entry name" value="GLUTATHIONE_PEROXID_1"/>
    <property type="match status" value="1"/>
</dbReference>
<dbReference type="AlphaFoldDB" id="A0A2B5XX41"/>
<dbReference type="GO" id="GO:0004601">
    <property type="term" value="F:peroxidase activity"/>
    <property type="evidence" value="ECO:0007669"/>
    <property type="project" value="UniProtKB-KW"/>
</dbReference>
<evidence type="ECO:0000256" key="4">
    <source>
        <dbReference type="RuleBase" id="RU000499"/>
    </source>
</evidence>
<dbReference type="InterPro" id="IPR000889">
    <property type="entry name" value="Glutathione_peroxidase"/>
</dbReference>
<dbReference type="PANTHER" id="PTHR11592:SF78">
    <property type="entry name" value="GLUTATHIONE PEROXIDASE"/>
    <property type="match status" value="1"/>
</dbReference>
<dbReference type="PRINTS" id="PR01011">
    <property type="entry name" value="GLUTPROXDASE"/>
</dbReference>
<evidence type="ECO:0000259" key="5">
    <source>
        <dbReference type="PROSITE" id="PS51352"/>
    </source>
</evidence>
<dbReference type="InterPro" id="IPR036249">
    <property type="entry name" value="Thioredoxin-like_sf"/>
</dbReference>
<evidence type="ECO:0000256" key="2">
    <source>
        <dbReference type="ARBA" id="ARBA00022559"/>
    </source>
</evidence>
<dbReference type="PIRSF" id="PIRSF000303">
    <property type="entry name" value="Glutathion_perox"/>
    <property type="match status" value="1"/>
</dbReference>
<dbReference type="EMBL" id="NUDL01000089">
    <property type="protein sequence ID" value="PEM49802.1"/>
    <property type="molecule type" value="Genomic_DNA"/>
</dbReference>
<keyword evidence="3 4" id="KW-0560">Oxidoreductase</keyword>
<reference evidence="6 7" key="1">
    <citation type="submission" date="2017-09" db="EMBL/GenBank/DDBJ databases">
        <title>Large-scale bioinformatics analysis of Bacillus genomes uncovers conserved roles of natural products in bacterial physiology.</title>
        <authorList>
            <consortium name="Agbiome Team Llc"/>
            <person name="Bleich R.M."/>
            <person name="Grubbs K.J."/>
            <person name="Santa Maria K.C."/>
            <person name="Allen S.E."/>
            <person name="Farag S."/>
            <person name="Shank E.A."/>
            <person name="Bowers A."/>
        </authorList>
    </citation>
    <scope>NUCLEOTIDE SEQUENCE [LARGE SCALE GENOMIC DNA]</scope>
    <source>
        <strain evidence="6 7">AFS010764</strain>
    </source>
</reference>
<dbReference type="PROSITE" id="PS51355">
    <property type="entry name" value="GLUTATHIONE_PEROXID_3"/>
    <property type="match status" value="1"/>
</dbReference>
<feature type="domain" description="Thioredoxin" evidence="5">
    <location>
        <begin position="1"/>
        <end position="160"/>
    </location>
</feature>
<dbReference type="Pfam" id="PF00255">
    <property type="entry name" value="GSHPx"/>
    <property type="match status" value="1"/>
</dbReference>
<proteinExistence type="inferred from homology"/>
<dbReference type="Proteomes" id="UP000220621">
    <property type="component" value="Unassembled WGS sequence"/>
</dbReference>
<comment type="similarity">
    <text evidence="1 4">Belongs to the glutathione peroxidase family.</text>
</comment>
<dbReference type="CDD" id="cd00340">
    <property type="entry name" value="GSH_Peroxidase"/>
    <property type="match status" value="1"/>
</dbReference>
<dbReference type="InterPro" id="IPR029760">
    <property type="entry name" value="GPX_CS"/>
</dbReference>
<dbReference type="FunFam" id="3.40.30.10:FF:000010">
    <property type="entry name" value="Glutathione peroxidase"/>
    <property type="match status" value="1"/>
</dbReference>
<dbReference type="RefSeq" id="WP_098103185.1">
    <property type="nucleotide sequence ID" value="NZ_NUDL01000089.1"/>
</dbReference>
<evidence type="ECO:0000313" key="7">
    <source>
        <dbReference type="Proteomes" id="UP000220621"/>
    </source>
</evidence>
<accession>A0A2B5XX41</accession>
<dbReference type="PANTHER" id="PTHR11592">
    <property type="entry name" value="GLUTATHIONE PEROXIDASE"/>
    <property type="match status" value="1"/>
</dbReference>
<dbReference type="SUPFAM" id="SSF52833">
    <property type="entry name" value="Thioredoxin-like"/>
    <property type="match status" value="1"/>
</dbReference>
<name>A0A2B5XX41_9BACI</name>
<dbReference type="Gene3D" id="3.40.30.10">
    <property type="entry name" value="Glutaredoxin"/>
    <property type="match status" value="1"/>
</dbReference>
<protein>
    <recommendedName>
        <fullName evidence="4">Glutathione peroxidase</fullName>
    </recommendedName>
</protein>
<dbReference type="InterPro" id="IPR029759">
    <property type="entry name" value="GPX_AS"/>
</dbReference>
<organism evidence="6 7">
    <name type="scientific">Bacillus wiedmannii</name>
    <dbReference type="NCBI Taxonomy" id="1890302"/>
    <lineage>
        <taxon>Bacteria</taxon>
        <taxon>Bacillati</taxon>
        <taxon>Bacillota</taxon>
        <taxon>Bacilli</taxon>
        <taxon>Bacillales</taxon>
        <taxon>Bacillaceae</taxon>
        <taxon>Bacillus</taxon>
        <taxon>Bacillus cereus group</taxon>
    </lineage>
</organism>
<dbReference type="InterPro" id="IPR013766">
    <property type="entry name" value="Thioredoxin_domain"/>
</dbReference>
<dbReference type="GO" id="GO:0034599">
    <property type="term" value="P:cellular response to oxidative stress"/>
    <property type="evidence" value="ECO:0007669"/>
    <property type="project" value="TreeGrafter"/>
</dbReference>